<accession>A0AAD8LHB9</accession>
<keyword evidence="12" id="KW-0460">Magnesium</keyword>
<dbReference type="InterPro" id="IPR038248">
    <property type="entry name" value="Dicer_dimer_sf"/>
</dbReference>
<feature type="domain" description="Helicase ATP-binding" evidence="21">
    <location>
        <begin position="26"/>
        <end position="191"/>
    </location>
</feature>
<evidence type="ECO:0000259" key="23">
    <source>
        <dbReference type="PROSITE" id="PS51327"/>
    </source>
</evidence>
<feature type="domain" description="RNase III" evidence="19">
    <location>
        <begin position="1150"/>
        <end position="1297"/>
    </location>
</feature>
<dbReference type="GO" id="GO:0005634">
    <property type="term" value="C:nucleus"/>
    <property type="evidence" value="ECO:0007669"/>
    <property type="project" value="UniProtKB-SubCell"/>
</dbReference>
<dbReference type="CDD" id="cd18034">
    <property type="entry name" value="DEXHc_dicer"/>
    <property type="match status" value="1"/>
</dbReference>
<evidence type="ECO:0000256" key="8">
    <source>
        <dbReference type="ARBA" id="ARBA00022759"/>
    </source>
</evidence>
<name>A0AAD8LHB9_TARER</name>
<dbReference type="PROSITE" id="PS51192">
    <property type="entry name" value="HELICASE_ATP_BIND_1"/>
    <property type="match status" value="1"/>
</dbReference>
<keyword evidence="10" id="KW-0347">Helicase</keyword>
<dbReference type="PROSITE" id="PS51327">
    <property type="entry name" value="DICER_DSRBF"/>
    <property type="match status" value="1"/>
</dbReference>
<protein>
    <submittedName>
        <fullName evidence="24">Uncharacterized protein</fullName>
    </submittedName>
</protein>
<dbReference type="GO" id="GO:0004386">
    <property type="term" value="F:helicase activity"/>
    <property type="evidence" value="ECO:0007669"/>
    <property type="project" value="UniProtKB-KW"/>
</dbReference>
<evidence type="ECO:0000256" key="4">
    <source>
        <dbReference type="ARBA" id="ARBA00022722"/>
    </source>
</evidence>
<dbReference type="HAMAP" id="MF_00104">
    <property type="entry name" value="RNase_III"/>
    <property type="match status" value="1"/>
</dbReference>
<dbReference type="GO" id="GO:0006364">
    <property type="term" value="P:rRNA processing"/>
    <property type="evidence" value="ECO:0007669"/>
    <property type="project" value="InterPro"/>
</dbReference>
<evidence type="ECO:0000256" key="15">
    <source>
        <dbReference type="ARBA" id="ARBA00023242"/>
    </source>
</evidence>
<keyword evidence="15" id="KW-0539">Nucleus</keyword>
<dbReference type="Gene3D" id="3.30.160.20">
    <property type="match status" value="1"/>
</dbReference>
<dbReference type="Gene3D" id="1.10.1520.10">
    <property type="entry name" value="Ribonuclease III domain"/>
    <property type="match status" value="2"/>
</dbReference>
<dbReference type="InterPro" id="IPR005034">
    <property type="entry name" value="Dicer_dimerisation"/>
</dbReference>
<comment type="similarity">
    <text evidence="16 17">Belongs to the helicase family. Dicer subfamily.</text>
</comment>
<evidence type="ECO:0000256" key="3">
    <source>
        <dbReference type="ARBA" id="ARBA00004123"/>
    </source>
</evidence>
<evidence type="ECO:0000256" key="1">
    <source>
        <dbReference type="ARBA" id="ARBA00001936"/>
    </source>
</evidence>
<keyword evidence="25" id="KW-1185">Reference proteome</keyword>
<keyword evidence="11" id="KW-0067">ATP-binding</keyword>
<keyword evidence="6" id="KW-0677">Repeat</keyword>
<dbReference type="Gene3D" id="2.170.260.10">
    <property type="entry name" value="paz domain"/>
    <property type="match status" value="1"/>
</dbReference>
<sequence>MSTDGSNSSSNDDHQLSFARSYQIEALEQAIKENTIVFLETGSGKTLIAIMLLRRYAYLLRKPSPFIAVFLVPTVVLVNQQAEYVRKHLDLKVGEYYGDMEVDFWNATDWMKQRDENQLLVMTPDILRNALAHRFLTLDIIKVLIFDECHNAKKNHAYAIIMKEFYHCRLNAGDSQLPRILGMTASLVKAKGSSSSEEYWKQIRTLEDLLHSKVYTCASESVLAEHIPFSNVKYKFYKEGEVPYQVFEELKNKLLILREKHELAIRRSSLSESSNENAKKRLLKLSSTFEFCLYELGIWLASEAAEAHSCGANDLFIWGINDVHPEEFARDFCKDAHRVFSSAIPTGWLVNHTNQANVSLGLLSTKVVCLIESLAEYRHVKDMRCIIFVERVITAIVVKSLLCKLHPKLFGWKTEYTAGNHPTKVSQSRNAQSKIVDDFRKGMVNIIVATSVLEEGLDVQSCNLVIRFDLPLTVCSFIQSRGRARMNNSDFLLLIRSGDTKTKEKVQKYLMSGEIMREESLIHATEPCTPLDLDILNQSVYHVESTGASISLSSSISMVYFYCSRLPSDGYFKPYPRFKIDKELGKCSIFLPKSCPLKRVDVEGNGKMLKQLACLEACKQLHKMGALTDNLVPDTVEKAVLDEQEIAFEYVEEHAQYMPPQLVGRFGNGLTKLYHFYSITLKKNFDYDIPLQDIVLGVNTKLELDNQGLTFDLEVDKGSIAVSVTYIETSLLTPEQLTISYQFQMTVLRVLLDHSITKLKKSIGVTKLKDNLAVIDYILLPSTGLNKSPVDIDWASVNSVAFPFVNQYNCSLTSNGHHQVQTINGLVCSCVVENALVYTPHNRRLYCTTRRLVGLNGNSSLKIREGEAMTYKSYYKRRYDIDLQFEEEYFFAARQLFVVRNALQKGRHQKEKEQSNAEVELPSELCYIIMSPISVATFYTFSFVPSIMHRIESWLIALNLKKMHLDHSQTYGNVPTIKVLEAITTKACVERFDLESYETLGDSFLKYAASQQLFITFQDHHEGILSLRRQRIISNESLCRLGCNCNLPGFIRSEPFDPKTWIVPGDLSGSFRLEEAALSTERRIYIGNKRTIKKKVVADAVEALIGVFLSEGGEMAALSFMNWLGIKVELVSKPYIKELTLQPEKFITNIDHLENLLNYSFRDASLLVEALTHGSYMLPEVPRCYQRLEFLGDAVLDYLITKHLYNKHPGMSPGMLTDLRSASVNNDCYAHSAVKVGLHKYINHGSQDLHRHITDTICNFDPLTLESTFGWESETSFPKVLGDVIESLAGAIFVDSGYDKDQVFKSIRPLLEPLVTPETLKLHPVRELHELCTKNNYEIQKQVMHTEDGTLSFTIEVQAEGQTFKESCMGQDKKMAERLASKRVLKLVKEKMTGTT</sequence>
<evidence type="ECO:0000256" key="11">
    <source>
        <dbReference type="ARBA" id="ARBA00022840"/>
    </source>
</evidence>
<dbReference type="CDD" id="cd00593">
    <property type="entry name" value="RIBOc"/>
    <property type="match status" value="2"/>
</dbReference>
<dbReference type="PANTHER" id="PTHR14950:SF70">
    <property type="entry name" value="ENDORIBONUCLEASE DICER HOMOLOG 2"/>
    <property type="match status" value="1"/>
</dbReference>
<dbReference type="GO" id="GO:0010267">
    <property type="term" value="P:ta-siRNA processing"/>
    <property type="evidence" value="ECO:0007669"/>
    <property type="project" value="UniProtKB-ARBA"/>
</dbReference>
<dbReference type="PROSITE" id="PS50142">
    <property type="entry name" value="RNASE_3_2"/>
    <property type="match status" value="2"/>
</dbReference>
<dbReference type="SMART" id="SM00535">
    <property type="entry name" value="RIBOc"/>
    <property type="match status" value="2"/>
</dbReference>
<dbReference type="InterPro" id="IPR014720">
    <property type="entry name" value="dsRBD_dom"/>
</dbReference>
<dbReference type="PROSITE" id="PS50821">
    <property type="entry name" value="PAZ"/>
    <property type="match status" value="1"/>
</dbReference>
<evidence type="ECO:0000256" key="16">
    <source>
        <dbReference type="ARBA" id="ARBA00035116"/>
    </source>
</evidence>
<keyword evidence="13 17" id="KW-0694">RNA-binding</keyword>
<evidence type="ECO:0000313" key="25">
    <source>
        <dbReference type="Proteomes" id="UP001229421"/>
    </source>
</evidence>
<evidence type="ECO:0000256" key="2">
    <source>
        <dbReference type="ARBA" id="ARBA00001946"/>
    </source>
</evidence>
<proteinExistence type="inferred from homology"/>
<gene>
    <name evidence="24" type="ORF">QVD17_07538</name>
</gene>
<dbReference type="PROSITE" id="PS50137">
    <property type="entry name" value="DS_RBD"/>
    <property type="match status" value="1"/>
</dbReference>
<reference evidence="24" key="1">
    <citation type="journal article" date="2023" name="bioRxiv">
        <title>Improved chromosome-level genome assembly for marigold (Tagetes erecta).</title>
        <authorList>
            <person name="Jiang F."/>
            <person name="Yuan L."/>
            <person name="Wang S."/>
            <person name="Wang H."/>
            <person name="Xu D."/>
            <person name="Wang A."/>
            <person name="Fan W."/>
        </authorList>
    </citation>
    <scope>NUCLEOTIDE SEQUENCE</scope>
    <source>
        <strain evidence="24">WSJ</strain>
        <tissue evidence="24">Leaf</tissue>
    </source>
</reference>
<dbReference type="InterPro" id="IPR014001">
    <property type="entry name" value="Helicase_ATP-bd"/>
</dbReference>
<organism evidence="24 25">
    <name type="scientific">Tagetes erecta</name>
    <name type="common">African marigold</name>
    <dbReference type="NCBI Taxonomy" id="13708"/>
    <lineage>
        <taxon>Eukaryota</taxon>
        <taxon>Viridiplantae</taxon>
        <taxon>Streptophyta</taxon>
        <taxon>Embryophyta</taxon>
        <taxon>Tracheophyta</taxon>
        <taxon>Spermatophyta</taxon>
        <taxon>Magnoliopsida</taxon>
        <taxon>eudicotyledons</taxon>
        <taxon>Gunneridae</taxon>
        <taxon>Pentapetalae</taxon>
        <taxon>asterids</taxon>
        <taxon>campanulids</taxon>
        <taxon>Asterales</taxon>
        <taxon>Asteraceae</taxon>
        <taxon>Asteroideae</taxon>
        <taxon>Heliantheae alliance</taxon>
        <taxon>Tageteae</taxon>
        <taxon>Tagetes</taxon>
    </lineage>
</organism>
<dbReference type="GO" id="GO:0004525">
    <property type="term" value="F:ribonuclease III activity"/>
    <property type="evidence" value="ECO:0007669"/>
    <property type="project" value="InterPro"/>
</dbReference>
<comment type="caution">
    <text evidence="24">The sequence shown here is derived from an EMBL/GenBank/DDBJ whole genome shotgun (WGS) entry which is preliminary data.</text>
</comment>
<evidence type="ECO:0000256" key="7">
    <source>
        <dbReference type="ARBA" id="ARBA00022741"/>
    </source>
</evidence>
<dbReference type="FunFam" id="3.30.160.380:FF:000001">
    <property type="entry name" value="Endoribonuclease dicer-like 1"/>
    <property type="match status" value="1"/>
</dbReference>
<dbReference type="GO" id="GO:0005737">
    <property type="term" value="C:cytoplasm"/>
    <property type="evidence" value="ECO:0007669"/>
    <property type="project" value="TreeGrafter"/>
</dbReference>
<dbReference type="SUPFAM" id="SSF54768">
    <property type="entry name" value="dsRNA-binding domain-like"/>
    <property type="match status" value="1"/>
</dbReference>
<dbReference type="GO" id="GO:0005524">
    <property type="term" value="F:ATP binding"/>
    <property type="evidence" value="ECO:0007669"/>
    <property type="project" value="UniProtKB-KW"/>
</dbReference>
<dbReference type="Pfam" id="PF00271">
    <property type="entry name" value="Helicase_C"/>
    <property type="match status" value="1"/>
</dbReference>
<dbReference type="SUPFAM" id="SSF52540">
    <property type="entry name" value="P-loop containing nucleoside triphosphate hydrolases"/>
    <property type="match status" value="1"/>
</dbReference>
<dbReference type="PROSITE" id="PS00517">
    <property type="entry name" value="RNASE_3_1"/>
    <property type="match status" value="1"/>
</dbReference>
<evidence type="ECO:0000259" key="22">
    <source>
        <dbReference type="PROSITE" id="PS51194"/>
    </source>
</evidence>
<dbReference type="EMBL" id="JAUHHV010000001">
    <property type="protein sequence ID" value="KAK1441547.1"/>
    <property type="molecule type" value="Genomic_DNA"/>
</dbReference>
<evidence type="ECO:0000259" key="18">
    <source>
        <dbReference type="PROSITE" id="PS50137"/>
    </source>
</evidence>
<dbReference type="InterPro" id="IPR011907">
    <property type="entry name" value="RNase_III"/>
</dbReference>
<feature type="domain" description="Dicer dsRNA-binding fold" evidence="23">
    <location>
        <begin position="555"/>
        <end position="641"/>
    </location>
</feature>
<evidence type="ECO:0000256" key="10">
    <source>
        <dbReference type="ARBA" id="ARBA00022806"/>
    </source>
</evidence>
<dbReference type="InterPro" id="IPR011545">
    <property type="entry name" value="DEAD/DEAH_box_helicase_dom"/>
</dbReference>
<dbReference type="PROSITE" id="PS51194">
    <property type="entry name" value="HELICASE_CTER"/>
    <property type="match status" value="1"/>
</dbReference>
<feature type="domain" description="RNase III" evidence="19">
    <location>
        <begin position="981"/>
        <end position="1113"/>
    </location>
</feature>
<dbReference type="GO" id="GO:0003723">
    <property type="term" value="F:RNA binding"/>
    <property type="evidence" value="ECO:0007669"/>
    <property type="project" value="UniProtKB-UniRule"/>
</dbReference>
<dbReference type="InterPro" id="IPR003100">
    <property type="entry name" value="PAZ_dom"/>
</dbReference>
<feature type="domain" description="DRBM" evidence="18">
    <location>
        <begin position="1323"/>
        <end position="1390"/>
    </location>
</feature>
<keyword evidence="8" id="KW-0255">Endonuclease</keyword>
<dbReference type="InterPro" id="IPR036389">
    <property type="entry name" value="RNase_III_sf"/>
</dbReference>
<keyword evidence="9" id="KW-0378">Hydrolase</keyword>
<evidence type="ECO:0000256" key="17">
    <source>
        <dbReference type="PROSITE-ProRule" id="PRU00657"/>
    </source>
</evidence>
<dbReference type="Gene3D" id="3.40.50.300">
    <property type="entry name" value="P-loop containing nucleotide triphosphate hydrolases"/>
    <property type="match status" value="2"/>
</dbReference>
<dbReference type="InterPro" id="IPR000999">
    <property type="entry name" value="RNase_III_dom"/>
</dbReference>
<dbReference type="InterPro" id="IPR027417">
    <property type="entry name" value="P-loop_NTPase"/>
</dbReference>
<dbReference type="FunFam" id="1.10.1520.10:FF:000004">
    <property type="entry name" value="Endoribonuclease dicer-like 1"/>
    <property type="match status" value="1"/>
</dbReference>
<keyword evidence="7" id="KW-0547">Nucleotide-binding</keyword>
<feature type="domain" description="Helicase C-terminal" evidence="22">
    <location>
        <begin position="366"/>
        <end position="534"/>
    </location>
</feature>
<comment type="cofactor">
    <cofactor evidence="1">
        <name>Mn(2+)</name>
        <dbReference type="ChEBI" id="CHEBI:29035"/>
    </cofactor>
</comment>
<dbReference type="InterPro" id="IPR001650">
    <property type="entry name" value="Helicase_C-like"/>
</dbReference>
<keyword evidence="5" id="KW-0479">Metal-binding</keyword>
<evidence type="ECO:0000259" key="20">
    <source>
        <dbReference type="PROSITE" id="PS50821"/>
    </source>
</evidence>
<dbReference type="GO" id="GO:0046872">
    <property type="term" value="F:metal ion binding"/>
    <property type="evidence" value="ECO:0007669"/>
    <property type="project" value="UniProtKB-KW"/>
</dbReference>
<evidence type="ECO:0000256" key="5">
    <source>
        <dbReference type="ARBA" id="ARBA00022723"/>
    </source>
</evidence>
<comment type="subcellular location">
    <subcellularLocation>
        <location evidence="3">Nucleus</location>
    </subcellularLocation>
</comment>
<dbReference type="Proteomes" id="UP001229421">
    <property type="component" value="Unassembled WGS sequence"/>
</dbReference>
<dbReference type="Pfam" id="PF03368">
    <property type="entry name" value="Dicer_dimer"/>
    <property type="match status" value="1"/>
</dbReference>
<feature type="domain" description="PAZ" evidence="20">
    <location>
        <begin position="822"/>
        <end position="930"/>
    </location>
</feature>
<evidence type="ECO:0000256" key="9">
    <source>
        <dbReference type="ARBA" id="ARBA00022801"/>
    </source>
</evidence>
<evidence type="ECO:0000313" key="24">
    <source>
        <dbReference type="EMBL" id="KAK1441547.1"/>
    </source>
</evidence>
<evidence type="ECO:0000256" key="12">
    <source>
        <dbReference type="ARBA" id="ARBA00022842"/>
    </source>
</evidence>
<dbReference type="SUPFAM" id="SSF69065">
    <property type="entry name" value="RNase III domain-like"/>
    <property type="match status" value="2"/>
</dbReference>
<dbReference type="FunFam" id="3.40.50.300:FF:000705">
    <property type="entry name" value="Endoribonuclease dicer-like protein"/>
    <property type="match status" value="1"/>
</dbReference>
<dbReference type="Pfam" id="PF00270">
    <property type="entry name" value="DEAD"/>
    <property type="match status" value="1"/>
</dbReference>
<keyword evidence="4" id="KW-0540">Nuclease</keyword>
<dbReference type="SMART" id="SM00487">
    <property type="entry name" value="DEXDc"/>
    <property type="match status" value="1"/>
</dbReference>
<evidence type="ECO:0000256" key="13">
    <source>
        <dbReference type="ARBA" id="ARBA00022884"/>
    </source>
</evidence>
<evidence type="ECO:0000259" key="21">
    <source>
        <dbReference type="PROSITE" id="PS51192"/>
    </source>
</evidence>
<dbReference type="Pfam" id="PF02170">
    <property type="entry name" value="PAZ"/>
    <property type="match status" value="1"/>
</dbReference>
<dbReference type="PANTHER" id="PTHR14950">
    <property type="entry name" value="DICER-RELATED"/>
    <property type="match status" value="1"/>
</dbReference>
<evidence type="ECO:0000259" key="19">
    <source>
        <dbReference type="PROSITE" id="PS50142"/>
    </source>
</evidence>
<evidence type="ECO:0000256" key="6">
    <source>
        <dbReference type="ARBA" id="ARBA00022737"/>
    </source>
</evidence>
<keyword evidence="14" id="KW-0943">RNA-mediated gene silencing</keyword>
<dbReference type="FunFam" id="3.40.50.300:FF:000420">
    <property type="entry name" value="Endoribonuclease dicer-like 1"/>
    <property type="match status" value="1"/>
</dbReference>
<dbReference type="Pfam" id="PF00636">
    <property type="entry name" value="Ribonuclease_3"/>
    <property type="match status" value="2"/>
</dbReference>
<dbReference type="SMART" id="SM00490">
    <property type="entry name" value="HELICc"/>
    <property type="match status" value="1"/>
</dbReference>
<dbReference type="Gene3D" id="3.30.160.380">
    <property type="entry name" value="Dicer dimerisation domain"/>
    <property type="match status" value="1"/>
</dbReference>
<evidence type="ECO:0000256" key="14">
    <source>
        <dbReference type="ARBA" id="ARBA00023158"/>
    </source>
</evidence>
<comment type="cofactor">
    <cofactor evidence="2">
        <name>Mg(2+)</name>
        <dbReference type="ChEBI" id="CHEBI:18420"/>
    </cofactor>
</comment>